<proteinExistence type="inferred from homology"/>
<organism evidence="9 10">
    <name type="scientific">Rhynchospora pubera</name>
    <dbReference type="NCBI Taxonomy" id="906938"/>
    <lineage>
        <taxon>Eukaryota</taxon>
        <taxon>Viridiplantae</taxon>
        <taxon>Streptophyta</taxon>
        <taxon>Embryophyta</taxon>
        <taxon>Tracheophyta</taxon>
        <taxon>Spermatophyta</taxon>
        <taxon>Magnoliopsida</taxon>
        <taxon>Liliopsida</taxon>
        <taxon>Poales</taxon>
        <taxon>Cyperaceae</taxon>
        <taxon>Cyperoideae</taxon>
        <taxon>Rhynchosporeae</taxon>
        <taxon>Rhynchospora</taxon>
    </lineage>
</organism>
<dbReference type="EMBL" id="JAMFTS010000003">
    <property type="protein sequence ID" value="KAJ4782235.1"/>
    <property type="molecule type" value="Genomic_DNA"/>
</dbReference>
<dbReference type="Proteomes" id="UP001140206">
    <property type="component" value="Chromosome 3"/>
</dbReference>
<gene>
    <name evidence="9" type="ORF">LUZ62_066492</name>
</gene>
<evidence type="ECO:0000256" key="4">
    <source>
        <dbReference type="ARBA" id="ARBA00022884"/>
    </source>
</evidence>
<keyword evidence="10" id="KW-1185">Reference proteome</keyword>
<protein>
    <submittedName>
        <fullName evidence="9">S-adenosyl-L-methionine-dependent methyltransferases superfamily protein</fullName>
    </submittedName>
</protein>
<dbReference type="GO" id="GO:0005730">
    <property type="term" value="C:nucleolus"/>
    <property type="evidence" value="ECO:0007669"/>
    <property type="project" value="TreeGrafter"/>
</dbReference>
<dbReference type="AlphaFoldDB" id="A0AAV8ERT0"/>
<keyword evidence="4 6" id="KW-0694">RNA-binding</keyword>
<dbReference type="Pfam" id="PF21153">
    <property type="entry name" value="NSUN5_N"/>
    <property type="match status" value="1"/>
</dbReference>
<dbReference type="InterPro" id="IPR001678">
    <property type="entry name" value="MeTrfase_RsmB-F_NOP2_dom"/>
</dbReference>
<feature type="region of interest" description="Disordered" evidence="7">
    <location>
        <begin position="26"/>
        <end position="88"/>
    </location>
</feature>
<dbReference type="PANTHER" id="PTHR22807">
    <property type="entry name" value="NOP2 YEAST -RELATED NOL1/NOP2/FMU SUN DOMAIN-CONTAINING"/>
    <property type="match status" value="1"/>
</dbReference>
<evidence type="ECO:0000256" key="6">
    <source>
        <dbReference type="PROSITE-ProRule" id="PRU01023"/>
    </source>
</evidence>
<feature type="compositionally biased region" description="Basic and acidic residues" evidence="7">
    <location>
        <begin position="34"/>
        <end position="43"/>
    </location>
</feature>
<dbReference type="InterPro" id="IPR048889">
    <property type="entry name" value="NSUN5_RCM1_N"/>
</dbReference>
<feature type="domain" description="SAM-dependent MTase RsmB/NOP-type" evidence="8">
    <location>
        <begin position="220"/>
        <end position="506"/>
    </location>
</feature>
<feature type="compositionally biased region" description="Basic and acidic residues" evidence="7">
    <location>
        <begin position="62"/>
        <end position="72"/>
    </location>
</feature>
<evidence type="ECO:0000313" key="9">
    <source>
        <dbReference type="EMBL" id="KAJ4782235.1"/>
    </source>
</evidence>
<dbReference type="GO" id="GO:0003723">
    <property type="term" value="F:RNA binding"/>
    <property type="evidence" value="ECO:0007669"/>
    <property type="project" value="UniProtKB-UniRule"/>
</dbReference>
<evidence type="ECO:0000256" key="2">
    <source>
        <dbReference type="ARBA" id="ARBA00022679"/>
    </source>
</evidence>
<dbReference type="Gene3D" id="3.40.50.150">
    <property type="entry name" value="Vaccinia Virus protein VP39"/>
    <property type="match status" value="1"/>
</dbReference>
<feature type="binding site" evidence="6">
    <location>
        <position position="380"/>
    </location>
    <ligand>
        <name>S-adenosyl-L-methionine</name>
        <dbReference type="ChEBI" id="CHEBI:59789"/>
    </ligand>
</feature>
<feature type="binding site" evidence="6">
    <location>
        <position position="360"/>
    </location>
    <ligand>
        <name>S-adenosyl-L-methionine</name>
        <dbReference type="ChEBI" id="CHEBI:59789"/>
    </ligand>
</feature>
<comment type="caution">
    <text evidence="9">The sequence shown here is derived from an EMBL/GenBank/DDBJ whole genome shotgun (WGS) entry which is preliminary data.</text>
</comment>
<dbReference type="GO" id="GO:0008173">
    <property type="term" value="F:RNA methyltransferase activity"/>
    <property type="evidence" value="ECO:0007669"/>
    <property type="project" value="InterPro"/>
</dbReference>
<evidence type="ECO:0000256" key="5">
    <source>
        <dbReference type="ARBA" id="ARBA00053002"/>
    </source>
</evidence>
<dbReference type="Pfam" id="PF01189">
    <property type="entry name" value="Methyltr_RsmB-F"/>
    <property type="match status" value="1"/>
</dbReference>
<dbReference type="PRINTS" id="PR02008">
    <property type="entry name" value="RCMTFAMILY"/>
</dbReference>
<feature type="binding site" evidence="6">
    <location>
        <position position="333"/>
    </location>
    <ligand>
        <name>S-adenosyl-L-methionine</name>
        <dbReference type="ChEBI" id="CHEBI:59789"/>
    </ligand>
</feature>
<dbReference type="InterPro" id="IPR023267">
    <property type="entry name" value="RCMT"/>
</dbReference>
<keyword evidence="2 6" id="KW-0808">Transferase</keyword>
<feature type="compositionally biased region" description="Basic residues" evidence="7">
    <location>
        <begin position="73"/>
        <end position="82"/>
    </location>
</feature>
<comment type="similarity">
    <text evidence="6">Belongs to the class I-like SAM-binding methyltransferase superfamily. RsmB/NOP family.</text>
</comment>
<keyword evidence="1 6" id="KW-0489">Methyltransferase</keyword>
<dbReference type="Gene3D" id="3.30.70.1170">
    <property type="entry name" value="Sun protein, domain 3"/>
    <property type="match status" value="1"/>
</dbReference>
<comment type="catalytic activity">
    <reaction evidence="5">
        <text>a cytidine in 25S rRNA + S-adenosyl-L-methionine = a 5-methylcytidine in 25S rRNA + S-adenosyl-L-homocysteine + H(+)</text>
        <dbReference type="Rhea" id="RHEA:47780"/>
        <dbReference type="Rhea" id="RHEA-COMP:11911"/>
        <dbReference type="Rhea" id="RHEA-COMP:11912"/>
        <dbReference type="ChEBI" id="CHEBI:15378"/>
        <dbReference type="ChEBI" id="CHEBI:57856"/>
        <dbReference type="ChEBI" id="CHEBI:59789"/>
        <dbReference type="ChEBI" id="CHEBI:74483"/>
        <dbReference type="ChEBI" id="CHEBI:82748"/>
    </reaction>
</comment>
<evidence type="ECO:0000256" key="7">
    <source>
        <dbReference type="SAM" id="MobiDB-lite"/>
    </source>
</evidence>
<dbReference type="InterPro" id="IPR049560">
    <property type="entry name" value="MeTrfase_RsmB-F_NOP2_cat"/>
</dbReference>
<dbReference type="PROSITE" id="PS51686">
    <property type="entry name" value="SAM_MT_RSMB_NOP"/>
    <property type="match status" value="1"/>
</dbReference>
<dbReference type="FunFam" id="3.40.50.150:FF:000164">
    <property type="entry name" value="Methyltransferase NSUN5, putative"/>
    <property type="match status" value="1"/>
</dbReference>
<feature type="binding site" evidence="6">
    <location>
        <begin position="309"/>
        <end position="315"/>
    </location>
    <ligand>
        <name>S-adenosyl-L-methionine</name>
        <dbReference type="ChEBI" id="CHEBI:59789"/>
    </ligand>
</feature>
<feature type="active site" description="Nucleophile" evidence="6">
    <location>
        <position position="440"/>
    </location>
</feature>
<evidence type="ECO:0000256" key="1">
    <source>
        <dbReference type="ARBA" id="ARBA00022603"/>
    </source>
</evidence>
<evidence type="ECO:0000313" key="10">
    <source>
        <dbReference type="Proteomes" id="UP001140206"/>
    </source>
</evidence>
<dbReference type="GO" id="GO:0070475">
    <property type="term" value="P:rRNA base methylation"/>
    <property type="evidence" value="ECO:0007669"/>
    <property type="project" value="TreeGrafter"/>
</dbReference>
<reference evidence="9" key="1">
    <citation type="submission" date="2022-08" db="EMBL/GenBank/DDBJ databases">
        <authorList>
            <person name="Marques A."/>
        </authorList>
    </citation>
    <scope>NUCLEOTIDE SEQUENCE</scope>
    <source>
        <strain evidence="9">RhyPub2mFocal</strain>
        <tissue evidence="9">Leaves</tissue>
    </source>
</reference>
<evidence type="ECO:0000259" key="8">
    <source>
        <dbReference type="PROSITE" id="PS51686"/>
    </source>
</evidence>
<accession>A0AAV8ERT0</accession>
<dbReference type="CDD" id="cd02440">
    <property type="entry name" value="AdoMet_MTases"/>
    <property type="match status" value="1"/>
</dbReference>
<keyword evidence="3 6" id="KW-0949">S-adenosyl-L-methionine</keyword>
<sequence length="568" mass="63808">MNFVLSVLGPFPFIVRFIPSCHCHHSVKKQKTQKRAENPKPSEESLIQTMARRPQAPSQPQRNDKNENQKDKNSKKKNGNRMKSRDAAERAAYFARREAAGVLRQVLRGDATRRASASIKSLVYSPSVRNKKATFALVCQTLKYLPVIKEIITSTAILSNKWKKQEELIYITVYDIIFGKEIGTNGPVEKYISQHKEALESALAKMFVRRKVKSIEDLLPNKTEDIPKPRFLRINTLKIDVESAVKEFSKISTVKRDEMLPDLLELLPGFDLHDHPLVLDGSVFLQGKASCMVAHALNPKPGWKVIDACAAPGNKTIHLAALMKGRGNIIACELNETRLKILQETVRRSGATNIDTIPGDFLDVNPKDHAYRKVRAILLDPSCSGSGISAQRLDHLLPSHIKDVDADASKRIQKLAGFQRKALEHALSFPSVERITYSTCSVHQEENEDVIQSVLPLASSLGFELATPYPQWKRRGLPVFDGSEHLLRTDPSDGMEGFFVALFVRKPNEEIAVRDGNNLRDLNNSWGSLRPVYFPRMSKMFLYYASQMRRNAEEGCVTCGGCSERSCC</sequence>
<dbReference type="SUPFAM" id="SSF53335">
    <property type="entry name" value="S-adenosyl-L-methionine-dependent methyltransferases"/>
    <property type="match status" value="1"/>
</dbReference>
<dbReference type="PANTHER" id="PTHR22807:SF4">
    <property type="entry name" value="28S RRNA (CYTOSINE-C(5))-METHYLTRANSFERASE"/>
    <property type="match status" value="1"/>
</dbReference>
<dbReference type="InterPro" id="IPR029063">
    <property type="entry name" value="SAM-dependent_MTases_sf"/>
</dbReference>
<name>A0AAV8ERT0_9POAL</name>
<evidence type="ECO:0000256" key="3">
    <source>
        <dbReference type="ARBA" id="ARBA00022691"/>
    </source>
</evidence>